<reference evidence="7 8" key="1">
    <citation type="journal article" date="2018" name="Mol. Biol. Evol.">
        <title>Broad Genomic Sampling Reveals a Smut Pathogenic Ancestry of the Fungal Clade Ustilaginomycotina.</title>
        <authorList>
            <person name="Kijpornyongpan T."/>
            <person name="Mondo S.J."/>
            <person name="Barry K."/>
            <person name="Sandor L."/>
            <person name="Lee J."/>
            <person name="Lipzen A."/>
            <person name="Pangilinan J."/>
            <person name="LaButti K."/>
            <person name="Hainaut M."/>
            <person name="Henrissat B."/>
            <person name="Grigoriev I.V."/>
            <person name="Spatafora J.W."/>
            <person name="Aime M.C."/>
        </authorList>
    </citation>
    <scope>NUCLEOTIDE SEQUENCE [LARGE SCALE GENOMIC DNA]</scope>
    <source>
        <strain evidence="7 8">MCA 4198</strain>
    </source>
</reference>
<protein>
    <submittedName>
        <fullName evidence="7">MFS general substrate transporter</fullName>
    </submittedName>
</protein>
<dbReference type="GO" id="GO:0022857">
    <property type="term" value="F:transmembrane transporter activity"/>
    <property type="evidence" value="ECO:0007669"/>
    <property type="project" value="InterPro"/>
</dbReference>
<dbReference type="Proteomes" id="UP000245768">
    <property type="component" value="Unassembled WGS sequence"/>
</dbReference>
<dbReference type="Gene3D" id="1.20.1250.20">
    <property type="entry name" value="MFS general substrate transporter like domains"/>
    <property type="match status" value="1"/>
</dbReference>
<dbReference type="InParanoid" id="A0A316YXJ0"/>
<keyword evidence="3 6" id="KW-1133">Transmembrane helix</keyword>
<evidence type="ECO:0000256" key="6">
    <source>
        <dbReference type="SAM" id="Phobius"/>
    </source>
</evidence>
<dbReference type="PANTHER" id="PTHR23294">
    <property type="entry name" value="ET TRANSLATION PRODUCT-RELATED"/>
    <property type="match status" value="1"/>
</dbReference>
<feature type="transmembrane region" description="Helical" evidence="6">
    <location>
        <begin position="137"/>
        <end position="158"/>
    </location>
</feature>
<proteinExistence type="predicted"/>
<organism evidence="7 8">
    <name type="scientific">Acaromyces ingoldii</name>
    <dbReference type="NCBI Taxonomy" id="215250"/>
    <lineage>
        <taxon>Eukaryota</taxon>
        <taxon>Fungi</taxon>
        <taxon>Dikarya</taxon>
        <taxon>Basidiomycota</taxon>
        <taxon>Ustilaginomycotina</taxon>
        <taxon>Exobasidiomycetes</taxon>
        <taxon>Exobasidiales</taxon>
        <taxon>Cryptobasidiaceae</taxon>
        <taxon>Acaromyces</taxon>
    </lineage>
</organism>
<dbReference type="SUPFAM" id="SSF103473">
    <property type="entry name" value="MFS general substrate transporter"/>
    <property type="match status" value="1"/>
</dbReference>
<dbReference type="EMBL" id="KZ819634">
    <property type="protein sequence ID" value="PWN93474.1"/>
    <property type="molecule type" value="Genomic_DNA"/>
</dbReference>
<dbReference type="InterPro" id="IPR051617">
    <property type="entry name" value="UNC-93-like_regulator"/>
</dbReference>
<feature type="transmembrane region" description="Helical" evidence="6">
    <location>
        <begin position="333"/>
        <end position="358"/>
    </location>
</feature>
<evidence type="ECO:0000256" key="3">
    <source>
        <dbReference type="ARBA" id="ARBA00022989"/>
    </source>
</evidence>
<dbReference type="OrthoDB" id="196103at2759"/>
<dbReference type="GeneID" id="37045106"/>
<sequence>MARLTFFRSVALQIVLVGLVSFTQPGIWNALQNLGAGGEEKPYLVNAANALTYGIMVFGCTLAGGLCNWIGAKWTLVLGVIFYTPYASSLYVNNRYGTEWYVMLGAALCGIGASMFWSSEATIAVGYPSESQRGRMVAIWMGLRNLGPLIGGSISLSLNVGGSKAGKVSYETYLVLIGIQCAGLPLALLLSPPDKVKRPDGTKIPHLKKRTTIKTEAAQIWSIIRSKQVALLVPIFITGIWGTTYQSNYLTTYFSVRSRALVSFLTAIMNIIADLIVGTVTDSKILGSQAKRAKILWFAFASLTTALWIWQTITQVHFTRNSHAVDWVDGSRFGNAIAVFLLAKLLYEAQIVFLYWLIGTYPRSDGTLERSVGVLRSFESLGSCLSYGVGASHWSNLNQCILAFALWVACVVPTTRGVWLVPAHQIEHTNAPASVNEDEDKTRSASTIDEEEKAASEDEDVPHVDSSPELTRA</sequence>
<feature type="transmembrane region" description="Helical" evidence="6">
    <location>
        <begin position="260"/>
        <end position="281"/>
    </location>
</feature>
<feature type="compositionally biased region" description="Acidic residues" evidence="5">
    <location>
        <begin position="448"/>
        <end position="460"/>
    </location>
</feature>
<gene>
    <name evidence="7" type="ORF">FA10DRAFT_273934</name>
</gene>
<dbReference type="InterPro" id="IPR036259">
    <property type="entry name" value="MFS_trans_sf"/>
</dbReference>
<dbReference type="Pfam" id="PF07690">
    <property type="entry name" value="MFS_1"/>
    <property type="match status" value="1"/>
</dbReference>
<dbReference type="PANTHER" id="PTHR23294:SF57">
    <property type="entry name" value="CINA C-TERMINAL DOMAIN-CONTAINING PROTEIN"/>
    <property type="match status" value="1"/>
</dbReference>
<feature type="transmembrane region" description="Helical" evidence="6">
    <location>
        <begin position="74"/>
        <end position="92"/>
    </location>
</feature>
<keyword evidence="2 6" id="KW-0812">Transmembrane</keyword>
<evidence type="ECO:0000313" key="8">
    <source>
        <dbReference type="Proteomes" id="UP000245768"/>
    </source>
</evidence>
<feature type="transmembrane region" description="Helical" evidence="6">
    <location>
        <begin position="229"/>
        <end position="248"/>
    </location>
</feature>
<feature type="transmembrane region" description="Helical" evidence="6">
    <location>
        <begin position="170"/>
        <end position="190"/>
    </location>
</feature>
<dbReference type="RefSeq" id="XP_025380672.1">
    <property type="nucleotide sequence ID" value="XM_025523190.1"/>
</dbReference>
<feature type="transmembrane region" description="Helical" evidence="6">
    <location>
        <begin position="47"/>
        <end position="67"/>
    </location>
</feature>
<evidence type="ECO:0000256" key="1">
    <source>
        <dbReference type="ARBA" id="ARBA00004141"/>
    </source>
</evidence>
<evidence type="ECO:0000256" key="4">
    <source>
        <dbReference type="ARBA" id="ARBA00023136"/>
    </source>
</evidence>
<dbReference type="GO" id="GO:0016020">
    <property type="term" value="C:membrane"/>
    <property type="evidence" value="ECO:0007669"/>
    <property type="project" value="UniProtKB-SubCell"/>
</dbReference>
<comment type="subcellular location">
    <subcellularLocation>
        <location evidence="1">Membrane</location>
        <topology evidence="1">Multi-pass membrane protein</topology>
    </subcellularLocation>
</comment>
<dbReference type="AlphaFoldDB" id="A0A316YXJ0"/>
<accession>A0A316YXJ0</accession>
<keyword evidence="4 6" id="KW-0472">Membrane</keyword>
<feature type="transmembrane region" description="Helical" evidence="6">
    <location>
        <begin position="293"/>
        <end position="313"/>
    </location>
</feature>
<keyword evidence="8" id="KW-1185">Reference proteome</keyword>
<feature type="transmembrane region" description="Helical" evidence="6">
    <location>
        <begin position="98"/>
        <end position="117"/>
    </location>
</feature>
<dbReference type="InterPro" id="IPR011701">
    <property type="entry name" value="MFS"/>
</dbReference>
<evidence type="ECO:0000256" key="5">
    <source>
        <dbReference type="SAM" id="MobiDB-lite"/>
    </source>
</evidence>
<evidence type="ECO:0000256" key="2">
    <source>
        <dbReference type="ARBA" id="ARBA00022692"/>
    </source>
</evidence>
<evidence type="ECO:0000313" key="7">
    <source>
        <dbReference type="EMBL" id="PWN93474.1"/>
    </source>
</evidence>
<name>A0A316YXJ0_9BASI</name>
<feature type="region of interest" description="Disordered" evidence="5">
    <location>
        <begin position="431"/>
        <end position="473"/>
    </location>
</feature>